<feature type="domain" description="RNase H type-1" evidence="11">
    <location>
        <begin position="44"/>
        <end position="195"/>
    </location>
</feature>
<comment type="similarity">
    <text evidence="2 10">Belongs to the RNase H family.</text>
</comment>
<dbReference type="Gene3D" id="3.30.420.10">
    <property type="entry name" value="Ribonuclease H-like superfamily/Ribonuclease H"/>
    <property type="match status" value="1"/>
</dbReference>
<dbReference type="InterPro" id="IPR012337">
    <property type="entry name" value="RNaseH-like_sf"/>
</dbReference>
<dbReference type="GO" id="GO:0000287">
    <property type="term" value="F:magnesium ion binding"/>
    <property type="evidence" value="ECO:0007669"/>
    <property type="project" value="UniProtKB-UniRule"/>
</dbReference>
<protein>
    <recommendedName>
        <fullName evidence="4 10">Ribonuclease H</fullName>
        <shortName evidence="10">RNase H</shortName>
        <ecNumber evidence="4 10">3.1.26.4</ecNumber>
    </recommendedName>
</protein>
<feature type="binding site" evidence="10">
    <location>
        <position position="53"/>
    </location>
    <ligand>
        <name>Mg(2+)</name>
        <dbReference type="ChEBI" id="CHEBI:18420"/>
        <label>1</label>
    </ligand>
</feature>
<keyword evidence="5 10" id="KW-0540">Nuclease</keyword>
<keyword evidence="6 10" id="KW-0479">Metal-binding</keyword>
<comment type="catalytic activity">
    <reaction evidence="1 10">
        <text>Endonucleolytic cleavage to 5'-phosphomonoester.</text>
        <dbReference type="EC" id="3.1.26.4"/>
    </reaction>
</comment>
<comment type="caution">
    <text evidence="12">The sequence shown here is derived from an EMBL/GenBank/DDBJ whole genome shotgun (WGS) entry which is preliminary data.</text>
</comment>
<dbReference type="InterPro" id="IPR002156">
    <property type="entry name" value="RNaseH_domain"/>
</dbReference>
<evidence type="ECO:0000256" key="10">
    <source>
        <dbReference type="HAMAP-Rule" id="MF_00042"/>
    </source>
</evidence>
<dbReference type="NCBIfam" id="NF001236">
    <property type="entry name" value="PRK00203.1"/>
    <property type="match status" value="1"/>
</dbReference>
<feature type="binding site" evidence="10">
    <location>
        <position position="187"/>
    </location>
    <ligand>
        <name>Mg(2+)</name>
        <dbReference type="ChEBI" id="CHEBI:18420"/>
        <label>2</label>
    </ligand>
</feature>
<keyword evidence="10" id="KW-0963">Cytoplasm</keyword>
<dbReference type="Pfam" id="PF00075">
    <property type="entry name" value="RNase_H"/>
    <property type="match status" value="1"/>
</dbReference>
<feature type="binding site" evidence="10">
    <location>
        <position position="118"/>
    </location>
    <ligand>
        <name>Mg(2+)</name>
        <dbReference type="ChEBI" id="CHEBI:18420"/>
        <label>1</label>
    </ligand>
</feature>
<sequence length="376" mass="42264">MRSLKCAESIFELNYLSASAILPIYSSRFIPFYSSDLPYMSTAMADVTEIYTDGACSGNPGPGGWGTLIEFADGQTHELGGRDQATTNNRMEMQAAIAALEFLSESDINSKSVILHTDSEYLKNGITKWINGWKRKGWKTSAGKPVLNKDLWQKLDELTQALSKHDLTIDWRYVRGHAGNPGNERCDEIARAFSHRNMINLKQHKSQAKEQTASEKKISATKTSVKKDAENFSDVKIVSRTHDIEDNHRNISLDTPEINTHLPQSELGTPELESYEVTADQRGQQPDMVTSTDKQDSLTGGCRIDRLTNALKTLQVTDELAKQGYLITSAELADLMDVNASAVTSRGDYWAWRNWTVSRIRREGNQILWQLERIDE</sequence>
<comment type="cofactor">
    <cofactor evidence="10">
        <name>Mg(2+)</name>
        <dbReference type="ChEBI" id="CHEBI:18420"/>
    </cofactor>
    <text evidence="10">Binds 1 Mg(2+) ion per subunit. May bind a second metal ion at a regulatory site, or after substrate binding.</text>
</comment>
<comment type="function">
    <text evidence="10">Endonuclease that specifically degrades the RNA of RNA-DNA hybrids.</text>
</comment>
<evidence type="ECO:0000256" key="3">
    <source>
        <dbReference type="ARBA" id="ARBA00011245"/>
    </source>
</evidence>
<evidence type="ECO:0000256" key="6">
    <source>
        <dbReference type="ARBA" id="ARBA00022723"/>
    </source>
</evidence>
<evidence type="ECO:0000256" key="1">
    <source>
        <dbReference type="ARBA" id="ARBA00000077"/>
    </source>
</evidence>
<accession>A0A0P8C5W0</accession>
<keyword evidence="9 10" id="KW-0460">Magnesium</keyword>
<dbReference type="InterPro" id="IPR036397">
    <property type="entry name" value="RNaseH_sf"/>
</dbReference>
<dbReference type="GO" id="GO:0005737">
    <property type="term" value="C:cytoplasm"/>
    <property type="evidence" value="ECO:0007669"/>
    <property type="project" value="UniProtKB-SubCell"/>
</dbReference>
<proteinExistence type="inferred from homology"/>
<dbReference type="GO" id="GO:0043137">
    <property type="term" value="P:DNA replication, removal of RNA primer"/>
    <property type="evidence" value="ECO:0007669"/>
    <property type="project" value="TreeGrafter"/>
</dbReference>
<feature type="binding site" evidence="10">
    <location>
        <position position="92"/>
    </location>
    <ligand>
        <name>Mg(2+)</name>
        <dbReference type="ChEBI" id="CHEBI:18420"/>
        <label>1</label>
    </ligand>
</feature>
<dbReference type="PANTHER" id="PTHR10642:SF26">
    <property type="entry name" value="RIBONUCLEASE H1"/>
    <property type="match status" value="1"/>
</dbReference>
<evidence type="ECO:0000256" key="8">
    <source>
        <dbReference type="ARBA" id="ARBA00022801"/>
    </source>
</evidence>
<dbReference type="SUPFAM" id="SSF53098">
    <property type="entry name" value="Ribonuclease H-like"/>
    <property type="match status" value="1"/>
</dbReference>
<gene>
    <name evidence="10 12" type="primary">rnhA</name>
    <name evidence="12" type="ORF">HLUCCA11_04145</name>
</gene>
<dbReference type="GO" id="GO:0004523">
    <property type="term" value="F:RNA-DNA hybrid ribonuclease activity"/>
    <property type="evidence" value="ECO:0007669"/>
    <property type="project" value="UniProtKB-UniRule"/>
</dbReference>
<dbReference type="STRING" id="1666911.HLUCCA11_04145"/>
<evidence type="ECO:0000256" key="5">
    <source>
        <dbReference type="ARBA" id="ARBA00022722"/>
    </source>
</evidence>
<dbReference type="PANTHER" id="PTHR10642">
    <property type="entry name" value="RIBONUCLEASE H1"/>
    <property type="match status" value="1"/>
</dbReference>
<dbReference type="EMBL" id="LJZR01000003">
    <property type="protein sequence ID" value="KPQ37120.1"/>
    <property type="molecule type" value="Genomic_DNA"/>
</dbReference>
<dbReference type="CDD" id="cd09278">
    <property type="entry name" value="RNase_HI_prokaryote_like"/>
    <property type="match status" value="1"/>
</dbReference>
<dbReference type="InterPro" id="IPR050092">
    <property type="entry name" value="RNase_H"/>
</dbReference>
<organism evidence="12 13">
    <name type="scientific">Phormidesmis priestleyi Ana</name>
    <dbReference type="NCBI Taxonomy" id="1666911"/>
    <lineage>
        <taxon>Bacteria</taxon>
        <taxon>Bacillati</taxon>
        <taxon>Cyanobacteriota</taxon>
        <taxon>Cyanophyceae</taxon>
        <taxon>Leptolyngbyales</taxon>
        <taxon>Leptolyngbyaceae</taxon>
        <taxon>Phormidesmis</taxon>
    </lineage>
</organism>
<name>A0A0P8C5W0_9CYAN</name>
<evidence type="ECO:0000256" key="7">
    <source>
        <dbReference type="ARBA" id="ARBA00022759"/>
    </source>
</evidence>
<keyword evidence="7 10" id="KW-0255">Endonuclease</keyword>
<dbReference type="HAMAP" id="MF_00042">
    <property type="entry name" value="RNase_H"/>
    <property type="match status" value="1"/>
</dbReference>
<comment type="subcellular location">
    <subcellularLocation>
        <location evidence="10">Cytoplasm</location>
    </subcellularLocation>
</comment>
<dbReference type="Proteomes" id="UP000050465">
    <property type="component" value="Unassembled WGS sequence"/>
</dbReference>
<dbReference type="GO" id="GO:0003676">
    <property type="term" value="F:nucleic acid binding"/>
    <property type="evidence" value="ECO:0007669"/>
    <property type="project" value="InterPro"/>
</dbReference>
<dbReference type="AlphaFoldDB" id="A0A0P8C5W0"/>
<dbReference type="PATRIC" id="fig|1666911.3.peg.3681"/>
<feature type="binding site" evidence="10">
    <location>
        <position position="53"/>
    </location>
    <ligand>
        <name>Mg(2+)</name>
        <dbReference type="ChEBI" id="CHEBI:18420"/>
        <label>2</label>
    </ligand>
</feature>
<evidence type="ECO:0000256" key="4">
    <source>
        <dbReference type="ARBA" id="ARBA00012180"/>
    </source>
</evidence>
<dbReference type="InterPro" id="IPR022892">
    <property type="entry name" value="RNaseHI"/>
</dbReference>
<dbReference type="PROSITE" id="PS50879">
    <property type="entry name" value="RNASE_H_1"/>
    <property type="match status" value="1"/>
</dbReference>
<comment type="subunit">
    <text evidence="3 10">Monomer.</text>
</comment>
<keyword evidence="8 10" id="KW-0378">Hydrolase</keyword>
<evidence type="ECO:0000256" key="9">
    <source>
        <dbReference type="ARBA" id="ARBA00022842"/>
    </source>
</evidence>
<evidence type="ECO:0000259" key="11">
    <source>
        <dbReference type="PROSITE" id="PS50879"/>
    </source>
</evidence>
<dbReference type="EC" id="3.1.26.4" evidence="4 10"/>
<evidence type="ECO:0000313" key="13">
    <source>
        <dbReference type="Proteomes" id="UP000050465"/>
    </source>
</evidence>
<reference evidence="12 13" key="1">
    <citation type="submission" date="2015-09" db="EMBL/GenBank/DDBJ databases">
        <title>Identification and resolution of microdiversity through metagenomic sequencing of parallel consortia.</title>
        <authorList>
            <person name="Nelson W.C."/>
            <person name="Romine M.F."/>
            <person name="Lindemann S.R."/>
        </authorList>
    </citation>
    <scope>NUCLEOTIDE SEQUENCE [LARGE SCALE GENOMIC DNA]</scope>
    <source>
        <strain evidence="12">Ana</strain>
    </source>
</reference>
<evidence type="ECO:0000313" key="12">
    <source>
        <dbReference type="EMBL" id="KPQ37120.1"/>
    </source>
</evidence>
<evidence type="ECO:0000256" key="2">
    <source>
        <dbReference type="ARBA" id="ARBA00005300"/>
    </source>
</evidence>